<evidence type="ECO:0000313" key="6">
    <source>
        <dbReference type="EMBL" id="CAK9207899.1"/>
    </source>
</evidence>
<dbReference type="PANTHER" id="PTHR35308">
    <property type="entry name" value="CYTOCHROME C OXIDASE SUBUNIT 7"/>
    <property type="match status" value="1"/>
</dbReference>
<name>A0ABP0TY15_9BRYO</name>
<keyword evidence="5" id="KW-1133">Transmembrane helix</keyword>
<dbReference type="PANTHER" id="PTHR35308:SF1">
    <property type="entry name" value="CYTOCHROME C OXIDASE SUBUNIT 7"/>
    <property type="match status" value="1"/>
</dbReference>
<keyword evidence="2" id="KW-0999">Mitochondrion inner membrane</keyword>
<reference evidence="6" key="1">
    <citation type="submission" date="2024-02" db="EMBL/GenBank/DDBJ databases">
        <authorList>
            <consortium name="ELIXIR-Norway"/>
            <consortium name="Elixir Norway"/>
        </authorList>
    </citation>
    <scope>NUCLEOTIDE SEQUENCE</scope>
</reference>
<evidence type="ECO:0000256" key="3">
    <source>
        <dbReference type="ARBA" id="ARBA00023128"/>
    </source>
</evidence>
<evidence type="ECO:0000256" key="5">
    <source>
        <dbReference type="SAM" id="Phobius"/>
    </source>
</evidence>
<evidence type="ECO:0000256" key="4">
    <source>
        <dbReference type="ARBA" id="ARBA00023136"/>
    </source>
</evidence>
<evidence type="ECO:0000256" key="1">
    <source>
        <dbReference type="ARBA" id="ARBA00004273"/>
    </source>
</evidence>
<keyword evidence="4 5" id="KW-0472">Membrane</keyword>
<organism evidence="6 7">
    <name type="scientific">Sphagnum troendelagicum</name>
    <dbReference type="NCBI Taxonomy" id="128251"/>
    <lineage>
        <taxon>Eukaryota</taxon>
        <taxon>Viridiplantae</taxon>
        <taxon>Streptophyta</taxon>
        <taxon>Embryophyta</taxon>
        <taxon>Bryophyta</taxon>
        <taxon>Sphagnophytina</taxon>
        <taxon>Sphagnopsida</taxon>
        <taxon>Sphagnales</taxon>
        <taxon>Sphagnaceae</taxon>
        <taxon>Sphagnum</taxon>
    </lineage>
</organism>
<dbReference type="InterPro" id="IPR039297">
    <property type="entry name" value="COX7a"/>
</dbReference>
<dbReference type="EMBL" id="OZ019908">
    <property type="protein sequence ID" value="CAK9207899.1"/>
    <property type="molecule type" value="Genomic_DNA"/>
</dbReference>
<evidence type="ECO:0000256" key="2">
    <source>
        <dbReference type="ARBA" id="ARBA00022792"/>
    </source>
</evidence>
<accession>A0ABP0TY15</accession>
<keyword evidence="7" id="KW-1185">Reference proteome</keyword>
<protein>
    <submittedName>
        <fullName evidence="6">Uncharacterized protein</fullName>
    </submittedName>
</protein>
<keyword evidence="3" id="KW-0496">Mitochondrion</keyword>
<gene>
    <name evidence="6" type="ORF">CSSPTR1EN2_LOCUS9037</name>
</gene>
<evidence type="ECO:0000313" key="7">
    <source>
        <dbReference type="Proteomes" id="UP001497512"/>
    </source>
</evidence>
<comment type="subcellular location">
    <subcellularLocation>
        <location evidence="1">Mitochondrion inner membrane</location>
    </subcellularLocation>
</comment>
<proteinExistence type="predicted"/>
<keyword evidence="5" id="KW-0812">Transmembrane</keyword>
<feature type="transmembrane region" description="Helical" evidence="5">
    <location>
        <begin position="33"/>
        <end position="52"/>
    </location>
</feature>
<dbReference type="Proteomes" id="UP001497512">
    <property type="component" value="Chromosome 16"/>
</dbReference>
<dbReference type="Pfam" id="PF02238">
    <property type="entry name" value="COX7a"/>
    <property type="match status" value="1"/>
</dbReference>
<sequence length="61" mass="6922">MGEERLLHRQALFQAIHGKHIHLKLPSDKLTSVVIPLAFVATTFALMFRGMWHMTHGTGKN</sequence>